<sequence length="9" mass="1001">MANLHSSNK</sequence>
<dbReference type="EMBL" id="GBRH01233511">
    <property type="protein sequence ID" value="JAD64384.1"/>
    <property type="molecule type" value="Transcribed_RNA"/>
</dbReference>
<proteinExistence type="predicted"/>
<accession>A0A0A9BK70</accession>
<evidence type="ECO:0000313" key="1">
    <source>
        <dbReference type="EMBL" id="JAD64384.1"/>
    </source>
</evidence>
<protein>
    <submittedName>
        <fullName evidence="1">Uncharacterized protein</fullName>
    </submittedName>
</protein>
<reference evidence="1" key="2">
    <citation type="journal article" date="2015" name="Data Brief">
        <title>Shoot transcriptome of the giant reed, Arundo donax.</title>
        <authorList>
            <person name="Barrero R.A."/>
            <person name="Guerrero F.D."/>
            <person name="Moolhuijzen P."/>
            <person name="Goolsby J.A."/>
            <person name="Tidwell J."/>
            <person name="Bellgard S.E."/>
            <person name="Bellgard M.I."/>
        </authorList>
    </citation>
    <scope>NUCLEOTIDE SEQUENCE</scope>
    <source>
        <tissue evidence="1">Shoot tissue taken approximately 20 cm above the soil surface</tissue>
    </source>
</reference>
<name>A0A0A9BK70_ARUDO</name>
<organism evidence="1">
    <name type="scientific">Arundo donax</name>
    <name type="common">Giant reed</name>
    <name type="synonym">Donax arundinaceus</name>
    <dbReference type="NCBI Taxonomy" id="35708"/>
    <lineage>
        <taxon>Eukaryota</taxon>
        <taxon>Viridiplantae</taxon>
        <taxon>Streptophyta</taxon>
        <taxon>Embryophyta</taxon>
        <taxon>Tracheophyta</taxon>
        <taxon>Spermatophyta</taxon>
        <taxon>Magnoliopsida</taxon>
        <taxon>Liliopsida</taxon>
        <taxon>Poales</taxon>
        <taxon>Poaceae</taxon>
        <taxon>PACMAD clade</taxon>
        <taxon>Arundinoideae</taxon>
        <taxon>Arundineae</taxon>
        <taxon>Arundo</taxon>
    </lineage>
</organism>
<reference evidence="1" key="1">
    <citation type="submission" date="2014-09" db="EMBL/GenBank/DDBJ databases">
        <authorList>
            <person name="Magalhaes I.L.F."/>
            <person name="Oliveira U."/>
            <person name="Santos F.R."/>
            <person name="Vidigal T.H.D.A."/>
            <person name="Brescovit A.D."/>
            <person name="Santos A.J."/>
        </authorList>
    </citation>
    <scope>NUCLEOTIDE SEQUENCE</scope>
    <source>
        <tissue evidence="1">Shoot tissue taken approximately 20 cm above the soil surface</tissue>
    </source>
</reference>